<feature type="region of interest" description="Disordered" evidence="8">
    <location>
        <begin position="521"/>
        <end position="544"/>
    </location>
</feature>
<dbReference type="RefSeq" id="WP_281483070.1">
    <property type="nucleotide sequence ID" value="NZ_CP124543.1"/>
</dbReference>
<evidence type="ECO:0000256" key="8">
    <source>
        <dbReference type="SAM" id="MobiDB-lite"/>
    </source>
</evidence>
<feature type="domain" description="Peptidase S8/S53" evidence="9">
    <location>
        <begin position="267"/>
        <end position="529"/>
    </location>
</feature>
<keyword evidence="3 6" id="KW-0378">Hydrolase</keyword>
<dbReference type="InterPro" id="IPR023827">
    <property type="entry name" value="Peptidase_S8_Asp-AS"/>
</dbReference>
<evidence type="ECO:0000256" key="4">
    <source>
        <dbReference type="ARBA" id="ARBA00022825"/>
    </source>
</evidence>
<dbReference type="Gene3D" id="3.40.50.200">
    <property type="entry name" value="Peptidase S8/S53 domain"/>
    <property type="match status" value="1"/>
</dbReference>
<dbReference type="InterPro" id="IPR022398">
    <property type="entry name" value="Peptidase_S8_His-AS"/>
</dbReference>
<evidence type="ECO:0000256" key="5">
    <source>
        <dbReference type="PIRSR" id="PIRSR615500-1"/>
    </source>
</evidence>
<dbReference type="PRINTS" id="PR00723">
    <property type="entry name" value="SUBTILISIN"/>
</dbReference>
<dbReference type="InterPro" id="IPR015500">
    <property type="entry name" value="Peptidase_S8_subtilisin-rel"/>
</dbReference>
<evidence type="ECO:0000313" key="11">
    <source>
        <dbReference type="EMBL" id="WGV25783.1"/>
    </source>
</evidence>
<keyword evidence="12" id="KW-1185">Reference proteome</keyword>
<dbReference type="EMBL" id="CP124543">
    <property type="protein sequence ID" value="WGV25783.1"/>
    <property type="molecule type" value="Genomic_DNA"/>
</dbReference>
<dbReference type="PANTHER" id="PTHR43399">
    <property type="entry name" value="SUBTILISIN-RELATED"/>
    <property type="match status" value="1"/>
</dbReference>
<organism evidence="11 12">
    <name type="scientific">Halotia branconii CENA392</name>
    <dbReference type="NCBI Taxonomy" id="1539056"/>
    <lineage>
        <taxon>Bacteria</taxon>
        <taxon>Bacillati</taxon>
        <taxon>Cyanobacteriota</taxon>
        <taxon>Cyanophyceae</taxon>
        <taxon>Nostocales</taxon>
        <taxon>Nodulariaceae</taxon>
        <taxon>Halotia</taxon>
    </lineage>
</organism>
<dbReference type="PROSITE" id="PS00138">
    <property type="entry name" value="SUBTILASE_SER"/>
    <property type="match status" value="1"/>
</dbReference>
<evidence type="ECO:0000256" key="7">
    <source>
        <dbReference type="RuleBase" id="RU003355"/>
    </source>
</evidence>
<dbReference type="InterPro" id="IPR000209">
    <property type="entry name" value="Peptidase_S8/S53_dom"/>
</dbReference>
<dbReference type="AlphaFoldDB" id="A0AAJ6NS95"/>
<protein>
    <submittedName>
        <fullName evidence="11">S8 family serine peptidase</fullName>
    </submittedName>
</protein>
<keyword evidence="4 6" id="KW-0720">Serine protease</keyword>
<evidence type="ECO:0000256" key="3">
    <source>
        <dbReference type="ARBA" id="ARBA00022801"/>
    </source>
</evidence>
<dbReference type="Pfam" id="PF07705">
    <property type="entry name" value="CARDB"/>
    <property type="match status" value="1"/>
</dbReference>
<proteinExistence type="inferred from homology"/>
<evidence type="ECO:0000259" key="9">
    <source>
        <dbReference type="Pfam" id="PF00082"/>
    </source>
</evidence>
<dbReference type="PROSITE" id="PS51892">
    <property type="entry name" value="SUBTILASE"/>
    <property type="match status" value="1"/>
</dbReference>
<gene>
    <name evidence="11" type="ORF">QI031_29385</name>
</gene>
<dbReference type="InterPro" id="IPR034204">
    <property type="entry name" value="PfSUB1-like_cat_dom"/>
</dbReference>
<name>A0AAJ6NS95_9CYAN</name>
<dbReference type="InterPro" id="IPR051048">
    <property type="entry name" value="Peptidase_S8/S53_subtilisin"/>
</dbReference>
<dbReference type="InterPro" id="IPR011635">
    <property type="entry name" value="CARDB"/>
</dbReference>
<evidence type="ECO:0000313" key="12">
    <source>
        <dbReference type="Proteomes" id="UP001223520"/>
    </source>
</evidence>
<dbReference type="GO" id="GO:0004252">
    <property type="term" value="F:serine-type endopeptidase activity"/>
    <property type="evidence" value="ECO:0007669"/>
    <property type="project" value="UniProtKB-UniRule"/>
</dbReference>
<accession>A0AAJ6NS95</accession>
<dbReference type="KEGG" id="hbq:QI031_29385"/>
<dbReference type="SUPFAM" id="SSF52743">
    <property type="entry name" value="Subtilisin-like"/>
    <property type="match status" value="1"/>
</dbReference>
<keyword evidence="2 6" id="KW-0645">Protease</keyword>
<dbReference type="InterPro" id="IPR013783">
    <property type="entry name" value="Ig-like_fold"/>
</dbReference>
<feature type="compositionally biased region" description="Low complexity" evidence="8">
    <location>
        <begin position="522"/>
        <end position="544"/>
    </location>
</feature>
<evidence type="ECO:0000256" key="1">
    <source>
        <dbReference type="ARBA" id="ARBA00011073"/>
    </source>
</evidence>
<dbReference type="Proteomes" id="UP001223520">
    <property type="component" value="Chromosome"/>
</dbReference>
<evidence type="ECO:0000256" key="2">
    <source>
        <dbReference type="ARBA" id="ARBA00022670"/>
    </source>
</evidence>
<feature type="active site" description="Charge relay system" evidence="5 6">
    <location>
        <position position="332"/>
    </location>
</feature>
<dbReference type="Gene3D" id="2.60.40.10">
    <property type="entry name" value="Immunoglobulins"/>
    <property type="match status" value="1"/>
</dbReference>
<comment type="similarity">
    <text evidence="1 6 7">Belongs to the peptidase S8 family.</text>
</comment>
<feature type="active site" description="Charge relay system" evidence="5 6">
    <location>
        <position position="276"/>
    </location>
</feature>
<reference evidence="11 12" key="1">
    <citation type="journal article" date="2023" name="Limnol Oceanogr Lett">
        <title>Environmental adaptations by the intertidal Antarctic cyanobacterium Halotia branconii CENA392 as revealed using long-read genome sequencing.</title>
        <authorList>
            <person name="Dextro R.B."/>
            <person name="Delbaje E."/>
            <person name="Freitas P.N.N."/>
            <person name="Geraldes V."/>
            <person name="Pinto E."/>
            <person name="Long P.F."/>
            <person name="Fiore M.F."/>
        </authorList>
    </citation>
    <scope>NUCLEOTIDE SEQUENCE [LARGE SCALE GENOMIC DNA]</scope>
    <source>
        <strain evidence="11 12">CENA392</strain>
    </source>
</reference>
<dbReference type="PROSITE" id="PS00137">
    <property type="entry name" value="SUBTILASE_HIS"/>
    <property type="match status" value="1"/>
</dbReference>
<dbReference type="Pfam" id="PF00082">
    <property type="entry name" value="Peptidase_S8"/>
    <property type="match status" value="1"/>
</dbReference>
<sequence>MFYFNNRNLTYKIIDEKVTSSLSKKTDTFTDSQNYSSFSLSSANTSTSTNYSISNSDNIHARKENTVTSKFVSQSNISNNITTQAIQADLIVSNTSNPSSAVAGSTIQISYEIENQGSSSADYTYTKFYLSKDKAFSNDDVNLGYDYIDSVAAGASLIHTLSLTIDSSTAAGKYYLLYRADAYSSLAESNESNNIPSREITITPITRINVNDDGFNSTTGYGLINAAAAVAKAIGQPTFADVSNLGGKNWGADAIKAPEVWAKGYTGQGVVVAVVDSGVDRKHPDLKDNIWKNSKEIAGNGKDDDGNGYIDDVYGWNFVHNNNKTLDLVNGHGTHIAGTIAAAKNNFGVIGIAYNAKIMPVRIFDDYGQSTFNALSNGIRYAVDNGANVINLSLSSPDGYSELQAAIQYAASKGVITVSAASNDEELAPRYPARYADQWGVAVGAVAYNGTLSDFSNRAGTTPLTYVTAPGVDIYSTYPGNSFEYLSGTSMAAPHVAGVIALMLSAKKGLTNDQVRQIIMETSGNSGKPSSSTSNLNLSSNSSSKTKLSSLISSNLTESKVAIANLSSNSNLHNEITISENYDKFVDKFFWQQFVKLYQSTDIKKKSFAVDADDINVKLSVNKHKQLLEYYHDWLRNLGWEIT</sequence>
<dbReference type="GO" id="GO:0006508">
    <property type="term" value="P:proteolysis"/>
    <property type="evidence" value="ECO:0007669"/>
    <property type="project" value="UniProtKB-KW"/>
</dbReference>
<feature type="domain" description="CARDB" evidence="10">
    <location>
        <begin position="88"/>
        <end position="195"/>
    </location>
</feature>
<dbReference type="InterPro" id="IPR036852">
    <property type="entry name" value="Peptidase_S8/S53_dom_sf"/>
</dbReference>
<dbReference type="PANTHER" id="PTHR43399:SF4">
    <property type="entry name" value="CELL WALL-ASSOCIATED PROTEASE"/>
    <property type="match status" value="1"/>
</dbReference>
<evidence type="ECO:0000259" key="10">
    <source>
        <dbReference type="Pfam" id="PF07705"/>
    </source>
</evidence>
<dbReference type="InterPro" id="IPR023828">
    <property type="entry name" value="Peptidase_S8_Ser-AS"/>
</dbReference>
<dbReference type="CDD" id="cd07473">
    <property type="entry name" value="Peptidases_S8_Subtilisin_like"/>
    <property type="match status" value="1"/>
</dbReference>
<evidence type="ECO:0000256" key="6">
    <source>
        <dbReference type="PROSITE-ProRule" id="PRU01240"/>
    </source>
</evidence>
<feature type="active site" description="Charge relay system" evidence="5 6">
    <location>
        <position position="490"/>
    </location>
</feature>
<dbReference type="PROSITE" id="PS00136">
    <property type="entry name" value="SUBTILASE_ASP"/>
    <property type="match status" value="1"/>
</dbReference>